<evidence type="ECO:0000313" key="2">
    <source>
        <dbReference type="Proteomes" id="UP000256478"/>
    </source>
</evidence>
<dbReference type="EMBL" id="QUOU01000001">
    <property type="protein sequence ID" value="REL26802.1"/>
    <property type="molecule type" value="Genomic_DNA"/>
</dbReference>
<reference evidence="1 2" key="1">
    <citation type="submission" date="2018-08" db="EMBL/GenBank/DDBJ databases">
        <title>Thalassotalea euphylliae genome.</title>
        <authorList>
            <person name="Summers S."/>
            <person name="Rice S.A."/>
            <person name="Freckelton M.L."/>
            <person name="Nedved B.T."/>
            <person name="Hadfield M.G."/>
        </authorList>
    </citation>
    <scope>NUCLEOTIDE SEQUENCE [LARGE SCALE GENOMIC DNA]</scope>
    <source>
        <strain evidence="1 2">H1</strain>
    </source>
</reference>
<accession>A0A3E0TS49</accession>
<name>A0A3E0TS49_9GAMM</name>
<dbReference type="RefSeq" id="WP_116007908.1">
    <property type="nucleotide sequence ID" value="NZ_QUOU01000001.1"/>
</dbReference>
<sequence>MTKPYSTDSIVDLHFRQHGIVDLEIPAERIVVYHARGPFNKELAQALAQVERQVCPTFKSKWGYWADLCIFSQSCLVLEEAIESYQDDLKSFKDEGISPIASAFIYPPDVEGRGVAENIYQRLYQFADISYAGFSDFNEGLAWVKDELANWPKTQR</sequence>
<evidence type="ECO:0000313" key="1">
    <source>
        <dbReference type="EMBL" id="REL26802.1"/>
    </source>
</evidence>
<dbReference type="AlphaFoldDB" id="A0A3E0TS49"/>
<protein>
    <submittedName>
        <fullName evidence="1">Uncharacterized protein</fullName>
    </submittedName>
</protein>
<comment type="caution">
    <text evidence="1">The sequence shown here is derived from an EMBL/GenBank/DDBJ whole genome shotgun (WGS) entry which is preliminary data.</text>
</comment>
<dbReference type="OrthoDB" id="6215452at2"/>
<organism evidence="1 2">
    <name type="scientific">Thalassotalea euphylliae</name>
    <dbReference type="NCBI Taxonomy" id="1655234"/>
    <lineage>
        <taxon>Bacteria</taxon>
        <taxon>Pseudomonadati</taxon>
        <taxon>Pseudomonadota</taxon>
        <taxon>Gammaproteobacteria</taxon>
        <taxon>Alteromonadales</taxon>
        <taxon>Colwelliaceae</taxon>
        <taxon>Thalassotalea</taxon>
    </lineage>
</organism>
<proteinExistence type="predicted"/>
<gene>
    <name evidence="1" type="ORF">DXX93_09595</name>
</gene>
<dbReference type="Proteomes" id="UP000256478">
    <property type="component" value="Unassembled WGS sequence"/>
</dbReference>